<protein>
    <submittedName>
        <fullName evidence="2">Uncharacterized protein</fullName>
    </submittedName>
</protein>
<feature type="compositionally biased region" description="Acidic residues" evidence="1">
    <location>
        <begin position="285"/>
        <end position="324"/>
    </location>
</feature>
<feature type="region of interest" description="Disordered" evidence="1">
    <location>
        <begin position="136"/>
        <end position="171"/>
    </location>
</feature>
<feature type="compositionally biased region" description="Basic residues" evidence="1">
    <location>
        <begin position="137"/>
        <end position="149"/>
    </location>
</feature>
<evidence type="ECO:0000256" key="1">
    <source>
        <dbReference type="SAM" id="MobiDB-lite"/>
    </source>
</evidence>
<evidence type="ECO:0000313" key="3">
    <source>
        <dbReference type="Proteomes" id="UP001151760"/>
    </source>
</evidence>
<reference evidence="2" key="2">
    <citation type="submission" date="2022-01" db="EMBL/GenBank/DDBJ databases">
        <authorList>
            <person name="Yamashiro T."/>
            <person name="Shiraishi A."/>
            <person name="Satake H."/>
            <person name="Nakayama K."/>
        </authorList>
    </citation>
    <scope>NUCLEOTIDE SEQUENCE</scope>
</reference>
<feature type="region of interest" description="Disordered" evidence="1">
    <location>
        <begin position="580"/>
        <end position="669"/>
    </location>
</feature>
<feature type="region of interest" description="Disordered" evidence="1">
    <location>
        <begin position="219"/>
        <end position="396"/>
    </location>
</feature>
<dbReference type="EMBL" id="BQNB010021082">
    <property type="protein sequence ID" value="GJU02650.1"/>
    <property type="molecule type" value="Genomic_DNA"/>
</dbReference>
<name>A0ABQ5ISD1_9ASTR</name>
<dbReference type="Proteomes" id="UP001151760">
    <property type="component" value="Unassembled WGS sequence"/>
</dbReference>
<feature type="compositionally biased region" description="Polar residues" evidence="1">
    <location>
        <begin position="233"/>
        <end position="252"/>
    </location>
</feature>
<gene>
    <name evidence="2" type="ORF">Tco_1112988</name>
</gene>
<keyword evidence="3" id="KW-1185">Reference proteome</keyword>
<reference evidence="2" key="1">
    <citation type="journal article" date="2022" name="Int. J. Mol. Sci.">
        <title>Draft Genome of Tanacetum Coccineum: Genomic Comparison of Closely Related Tanacetum-Family Plants.</title>
        <authorList>
            <person name="Yamashiro T."/>
            <person name="Shiraishi A."/>
            <person name="Nakayama K."/>
            <person name="Satake H."/>
        </authorList>
    </citation>
    <scope>NUCLEOTIDE SEQUENCE</scope>
</reference>
<organism evidence="2 3">
    <name type="scientific">Tanacetum coccineum</name>
    <dbReference type="NCBI Taxonomy" id="301880"/>
    <lineage>
        <taxon>Eukaryota</taxon>
        <taxon>Viridiplantae</taxon>
        <taxon>Streptophyta</taxon>
        <taxon>Embryophyta</taxon>
        <taxon>Tracheophyta</taxon>
        <taxon>Spermatophyta</taxon>
        <taxon>Magnoliopsida</taxon>
        <taxon>eudicotyledons</taxon>
        <taxon>Gunneridae</taxon>
        <taxon>Pentapetalae</taxon>
        <taxon>asterids</taxon>
        <taxon>campanulids</taxon>
        <taxon>Asterales</taxon>
        <taxon>Asteraceae</taxon>
        <taxon>Asteroideae</taxon>
        <taxon>Anthemideae</taxon>
        <taxon>Anthemidinae</taxon>
        <taxon>Tanacetum</taxon>
    </lineage>
</organism>
<comment type="caution">
    <text evidence="2">The sequence shown here is derived from an EMBL/GenBank/DDBJ whole genome shotgun (WGS) entry which is preliminary data.</text>
</comment>
<feature type="compositionally biased region" description="Basic and acidic residues" evidence="1">
    <location>
        <begin position="150"/>
        <end position="166"/>
    </location>
</feature>
<sequence length="788" mass="89889">MKQDKAKQAAQDEKLVPFNVRVKIGTSNLRIDPSAKQREETYQVALDILKNTPFFNAFLISADVPEIYMQEILGISLKVENQEFTVPLSSESLFINKGDIYQVYGQPIPDVLLTKEIKDSNAYKLFVGYSTGLIPPKKGRGRGSQKNKKVLRDESPKFKGEPENRKVSQKIRTSTTVVIQEPPSVPIKKTHESSGKLKGIEMLSEAAQLELATQKAIKESRRASRLKHKTRSSSEGTGKSAISSERVGTSPNVLDETVYDYEAQSDDDVWGLTDEETNKDKNEDDVSEEVEDKEENVSEETEDEEEIVNEEENVDEEYEEESDDSDRSFYITNTNDERTESNFDDHEISKEGKTVAKTEEKETANYEHGEDDTKGEDQKSEKEPKGEDQAKEAEVGVPDLVKIKEKLEFIQSTFSHLISSNLNEPFHQVKVSVIPETTQQPLSTPIAPPRPTTEDPAAPVINFEAVDSFLHKFHALEKDVQEVKQSHTEELKSEVSVKKEEYKDFIQETVANEVKNQLSQILPKAVFDFTTPKILMKKMKKSQSYQTADVYKILYNGLVNSYLKDKDLFESYDQTISLKRNHEEDKDEEPSARPNQDQSVKEPEHEVQMNFKEPTFENVASDAGQPTNTGADKTQPKADPKIPKKDWFKDSPKPEVLDPEWNTVKDNDDTPKQPWFKRLIQAVKPPLTFDELMSDPIEFLTFAMNCLQINNITSEVLMGLVFNLRKGTCKSCVELEYNMEECYRALTNQLDWTNPKGHLPLVDMSKPLPLQDKEDLLNLKDTYIRWSW</sequence>
<feature type="compositionally biased region" description="Basic and acidic residues" evidence="1">
    <location>
        <begin position="335"/>
        <end position="394"/>
    </location>
</feature>
<accession>A0ABQ5ISD1</accession>
<feature type="compositionally biased region" description="Basic and acidic residues" evidence="1">
    <location>
        <begin position="634"/>
        <end position="656"/>
    </location>
</feature>
<feature type="compositionally biased region" description="Acidic residues" evidence="1">
    <location>
        <begin position="257"/>
        <end position="275"/>
    </location>
</feature>
<evidence type="ECO:0000313" key="2">
    <source>
        <dbReference type="EMBL" id="GJU02650.1"/>
    </source>
</evidence>
<proteinExistence type="predicted"/>